<evidence type="ECO:0000313" key="3">
    <source>
        <dbReference type="Proteomes" id="UP000324222"/>
    </source>
</evidence>
<sequence length="99" mass="11654">MVRYTTLHASWQLVRQRVVSGEPRHCRASLILERWVTLPQWMIGCTSKQYRRLPHLPHDEEIRDVKLSRGRLTTRTRYPQPARAPTQHIAHIRHTAATA</sequence>
<evidence type="ECO:0000256" key="1">
    <source>
        <dbReference type="SAM" id="MobiDB-lite"/>
    </source>
</evidence>
<organism evidence="2 3">
    <name type="scientific">Portunus trituberculatus</name>
    <name type="common">Swimming crab</name>
    <name type="synonym">Neptunus trituberculatus</name>
    <dbReference type="NCBI Taxonomy" id="210409"/>
    <lineage>
        <taxon>Eukaryota</taxon>
        <taxon>Metazoa</taxon>
        <taxon>Ecdysozoa</taxon>
        <taxon>Arthropoda</taxon>
        <taxon>Crustacea</taxon>
        <taxon>Multicrustacea</taxon>
        <taxon>Malacostraca</taxon>
        <taxon>Eumalacostraca</taxon>
        <taxon>Eucarida</taxon>
        <taxon>Decapoda</taxon>
        <taxon>Pleocyemata</taxon>
        <taxon>Brachyura</taxon>
        <taxon>Eubrachyura</taxon>
        <taxon>Portunoidea</taxon>
        <taxon>Portunidae</taxon>
        <taxon>Portuninae</taxon>
        <taxon>Portunus</taxon>
    </lineage>
</organism>
<dbReference type="EMBL" id="VSRR010028859">
    <property type="protein sequence ID" value="MPC69082.1"/>
    <property type="molecule type" value="Genomic_DNA"/>
</dbReference>
<protein>
    <submittedName>
        <fullName evidence="2">Uncharacterized protein</fullName>
    </submittedName>
</protein>
<feature type="compositionally biased region" description="Basic residues" evidence="1">
    <location>
        <begin position="90"/>
        <end position="99"/>
    </location>
</feature>
<dbReference type="AlphaFoldDB" id="A0A5B7HDA7"/>
<reference evidence="2 3" key="1">
    <citation type="submission" date="2019-05" db="EMBL/GenBank/DDBJ databases">
        <title>Another draft genome of Portunus trituberculatus and its Hox gene families provides insights of decapod evolution.</title>
        <authorList>
            <person name="Jeong J.-H."/>
            <person name="Song I."/>
            <person name="Kim S."/>
            <person name="Choi T."/>
            <person name="Kim D."/>
            <person name="Ryu S."/>
            <person name="Kim W."/>
        </authorList>
    </citation>
    <scope>NUCLEOTIDE SEQUENCE [LARGE SCALE GENOMIC DNA]</scope>
    <source>
        <tissue evidence="2">Muscle</tissue>
    </source>
</reference>
<dbReference type="Proteomes" id="UP000324222">
    <property type="component" value="Unassembled WGS sequence"/>
</dbReference>
<comment type="caution">
    <text evidence="2">The sequence shown here is derived from an EMBL/GenBank/DDBJ whole genome shotgun (WGS) entry which is preliminary data.</text>
</comment>
<accession>A0A5B7HDA7</accession>
<proteinExistence type="predicted"/>
<feature type="region of interest" description="Disordered" evidence="1">
    <location>
        <begin position="79"/>
        <end position="99"/>
    </location>
</feature>
<keyword evidence="3" id="KW-1185">Reference proteome</keyword>
<evidence type="ECO:0000313" key="2">
    <source>
        <dbReference type="EMBL" id="MPC69082.1"/>
    </source>
</evidence>
<gene>
    <name evidence="2" type="ORF">E2C01_063298</name>
</gene>
<name>A0A5B7HDA7_PORTR</name>